<evidence type="ECO:0000256" key="6">
    <source>
        <dbReference type="ARBA" id="ARBA00023065"/>
    </source>
</evidence>
<evidence type="ECO:0000259" key="10">
    <source>
        <dbReference type="Pfam" id="PF00999"/>
    </source>
</evidence>
<dbReference type="PANTHER" id="PTHR10110:SF98">
    <property type="entry name" value="SODIUM_HYDROGEN EXCHANGER"/>
    <property type="match status" value="1"/>
</dbReference>
<evidence type="ECO:0000256" key="8">
    <source>
        <dbReference type="ARBA" id="ARBA00023201"/>
    </source>
</evidence>
<keyword evidence="7 9" id="KW-0472">Membrane</keyword>
<feature type="transmembrane region" description="Helical" evidence="9">
    <location>
        <begin position="89"/>
        <end position="107"/>
    </location>
</feature>
<proteinExistence type="predicted"/>
<dbReference type="InterPro" id="IPR018422">
    <property type="entry name" value="Cation/H_exchanger_CPA1"/>
</dbReference>
<feature type="domain" description="Cation/H+ exchanger transmembrane" evidence="10">
    <location>
        <begin position="6"/>
        <end position="133"/>
    </location>
</feature>
<evidence type="ECO:0000256" key="1">
    <source>
        <dbReference type="ARBA" id="ARBA00004141"/>
    </source>
</evidence>
<keyword evidence="12" id="KW-1185">Reference proteome</keyword>
<evidence type="ECO:0000256" key="3">
    <source>
        <dbReference type="ARBA" id="ARBA00022692"/>
    </source>
</evidence>
<name>A0A8X6V591_TRICX</name>
<evidence type="ECO:0000313" key="11">
    <source>
        <dbReference type="EMBL" id="GFX99793.1"/>
    </source>
</evidence>
<dbReference type="GO" id="GO:0098719">
    <property type="term" value="P:sodium ion import across plasma membrane"/>
    <property type="evidence" value="ECO:0007669"/>
    <property type="project" value="TreeGrafter"/>
</dbReference>
<evidence type="ECO:0000256" key="7">
    <source>
        <dbReference type="ARBA" id="ARBA00023136"/>
    </source>
</evidence>
<reference evidence="11" key="1">
    <citation type="submission" date="2020-08" db="EMBL/GenBank/DDBJ databases">
        <title>Multicomponent nature underlies the extraordinary mechanical properties of spider dragline silk.</title>
        <authorList>
            <person name="Kono N."/>
            <person name="Nakamura H."/>
            <person name="Mori M."/>
            <person name="Yoshida Y."/>
            <person name="Ohtoshi R."/>
            <person name="Malay A.D."/>
            <person name="Moran D.A.P."/>
            <person name="Tomita M."/>
            <person name="Numata K."/>
            <person name="Arakawa K."/>
        </authorList>
    </citation>
    <scope>NUCLEOTIDE SEQUENCE</scope>
</reference>
<dbReference type="Pfam" id="PF00999">
    <property type="entry name" value="Na_H_Exchanger"/>
    <property type="match status" value="1"/>
</dbReference>
<dbReference type="AlphaFoldDB" id="A0A8X6V591"/>
<dbReference type="EMBL" id="BMAU01021215">
    <property type="protein sequence ID" value="GFX99793.1"/>
    <property type="molecule type" value="Genomic_DNA"/>
</dbReference>
<keyword evidence="5" id="KW-0915">Sodium</keyword>
<gene>
    <name evidence="11" type="primary">Slc9a1</name>
    <name evidence="11" type="ORF">TNCV_258321</name>
</gene>
<dbReference type="InterPro" id="IPR006153">
    <property type="entry name" value="Cation/H_exchanger_TM"/>
</dbReference>
<evidence type="ECO:0000256" key="5">
    <source>
        <dbReference type="ARBA" id="ARBA00023053"/>
    </source>
</evidence>
<comment type="caution">
    <text evidence="11">The sequence shown here is derived from an EMBL/GenBank/DDBJ whole genome shotgun (WGS) entry which is preliminary data.</text>
</comment>
<keyword evidence="2" id="KW-0813">Transport</keyword>
<keyword evidence="3 9" id="KW-0812">Transmembrane</keyword>
<dbReference type="Proteomes" id="UP000887159">
    <property type="component" value="Unassembled WGS sequence"/>
</dbReference>
<evidence type="ECO:0000256" key="4">
    <source>
        <dbReference type="ARBA" id="ARBA00022989"/>
    </source>
</evidence>
<evidence type="ECO:0000313" key="12">
    <source>
        <dbReference type="Proteomes" id="UP000887159"/>
    </source>
</evidence>
<keyword evidence="6" id="KW-0406">Ion transport</keyword>
<protein>
    <recommendedName>
        <fullName evidence="10">Cation/H+ exchanger transmembrane domain-containing protein</fullName>
    </recommendedName>
</protein>
<dbReference type="GO" id="GO:0051453">
    <property type="term" value="P:regulation of intracellular pH"/>
    <property type="evidence" value="ECO:0007669"/>
    <property type="project" value="TreeGrafter"/>
</dbReference>
<evidence type="ECO:0000256" key="9">
    <source>
        <dbReference type="SAM" id="Phobius"/>
    </source>
</evidence>
<dbReference type="GO" id="GO:0015386">
    <property type="term" value="F:potassium:proton antiporter activity"/>
    <property type="evidence" value="ECO:0007669"/>
    <property type="project" value="TreeGrafter"/>
</dbReference>
<accession>A0A8X6V591</accession>
<keyword evidence="4 9" id="KW-1133">Transmembrane helix</keyword>
<evidence type="ECO:0000256" key="2">
    <source>
        <dbReference type="ARBA" id="ARBA00022448"/>
    </source>
</evidence>
<dbReference type="GO" id="GO:0015385">
    <property type="term" value="F:sodium:proton antiporter activity"/>
    <property type="evidence" value="ECO:0007669"/>
    <property type="project" value="InterPro"/>
</dbReference>
<dbReference type="PANTHER" id="PTHR10110">
    <property type="entry name" value="SODIUM/HYDROGEN EXCHANGER"/>
    <property type="match status" value="1"/>
</dbReference>
<keyword evidence="8" id="KW-0739">Sodium transport</keyword>
<feature type="transmembrane region" description="Helical" evidence="9">
    <location>
        <begin position="50"/>
        <end position="74"/>
    </location>
</feature>
<dbReference type="GO" id="GO:0005886">
    <property type="term" value="C:plasma membrane"/>
    <property type="evidence" value="ECO:0007669"/>
    <property type="project" value="TreeGrafter"/>
</dbReference>
<organism evidence="11 12">
    <name type="scientific">Trichonephila clavipes</name>
    <name type="common">Golden silk orbweaver</name>
    <name type="synonym">Nephila clavipes</name>
    <dbReference type="NCBI Taxonomy" id="2585209"/>
    <lineage>
        <taxon>Eukaryota</taxon>
        <taxon>Metazoa</taxon>
        <taxon>Ecdysozoa</taxon>
        <taxon>Arthropoda</taxon>
        <taxon>Chelicerata</taxon>
        <taxon>Arachnida</taxon>
        <taxon>Araneae</taxon>
        <taxon>Araneomorphae</taxon>
        <taxon>Entelegynae</taxon>
        <taxon>Araneoidea</taxon>
        <taxon>Nephilidae</taxon>
        <taxon>Trichonephila</taxon>
    </lineage>
</organism>
<sequence>MKNYVQENVSTKSEITIKYVTKMLATSSETIIFVVLGVSTVNDNHEWNTWFVFFSILFCTIYRAIGVVVLSFFLNKFRLHPINGVEQFIMSYGGLRGAVAFALALIIDKRIIPSKDMMVTTTIAVVYFTVFVQENMVPAQVPSSSLDLIQNYGVRSQ</sequence>
<comment type="subcellular location">
    <subcellularLocation>
        <location evidence="1">Membrane</location>
        <topology evidence="1">Multi-pass membrane protein</topology>
    </subcellularLocation>
</comment>